<keyword evidence="5" id="KW-0408">Iron</keyword>
<dbReference type="CDD" id="cd01335">
    <property type="entry name" value="Radical_SAM"/>
    <property type="match status" value="1"/>
</dbReference>
<evidence type="ECO:0000256" key="1">
    <source>
        <dbReference type="ARBA" id="ARBA00001966"/>
    </source>
</evidence>
<keyword evidence="9" id="KW-1185">Reference proteome</keyword>
<feature type="domain" description="Radical SAM core" evidence="7">
    <location>
        <begin position="8"/>
        <end position="242"/>
    </location>
</feature>
<keyword evidence="4" id="KW-0479">Metal-binding</keyword>
<dbReference type="SUPFAM" id="SSF102114">
    <property type="entry name" value="Radical SAM enzymes"/>
    <property type="match status" value="1"/>
</dbReference>
<protein>
    <submittedName>
        <fullName evidence="8">Wyosine [tRNA(Phe)-imidazoG37] synthetase, radical SAM superfamily</fullName>
    </submittedName>
</protein>
<dbReference type="Proteomes" id="UP000199452">
    <property type="component" value="Unassembled WGS sequence"/>
</dbReference>
<dbReference type="STRING" id="1640674.SAMN05216323_10069"/>
<keyword evidence="3" id="KW-0949">S-adenosyl-L-methionine</keyword>
<dbReference type="GO" id="GO:0003824">
    <property type="term" value="F:catalytic activity"/>
    <property type="evidence" value="ECO:0007669"/>
    <property type="project" value="InterPro"/>
</dbReference>
<evidence type="ECO:0000259" key="7">
    <source>
        <dbReference type="PROSITE" id="PS51918"/>
    </source>
</evidence>
<dbReference type="GO" id="GO:0051539">
    <property type="term" value="F:4 iron, 4 sulfur cluster binding"/>
    <property type="evidence" value="ECO:0007669"/>
    <property type="project" value="UniProtKB-KW"/>
</dbReference>
<dbReference type="SUPFAM" id="SSF46785">
    <property type="entry name" value="Winged helix' DNA-binding domain"/>
    <property type="match status" value="1"/>
</dbReference>
<accession>A0A1G6H1E0</accession>
<keyword evidence="6" id="KW-0411">Iron-sulfur</keyword>
<reference evidence="8 9" key="1">
    <citation type="submission" date="2016-09" db="EMBL/GenBank/DDBJ databases">
        <authorList>
            <person name="Capua I."/>
            <person name="De Benedictis P."/>
            <person name="Joannis T."/>
            <person name="Lombin L.H."/>
            <person name="Cattoli G."/>
        </authorList>
    </citation>
    <scope>NUCLEOTIDE SEQUENCE [LARGE SCALE GENOMIC DNA]</scope>
    <source>
        <strain evidence="8 9">A7P-90m</strain>
    </source>
</reference>
<dbReference type="InterPro" id="IPR007197">
    <property type="entry name" value="rSAM"/>
</dbReference>
<proteinExistence type="predicted"/>
<dbReference type="InterPro" id="IPR013785">
    <property type="entry name" value="Aldolase_TIM"/>
</dbReference>
<evidence type="ECO:0000256" key="5">
    <source>
        <dbReference type="ARBA" id="ARBA00023004"/>
    </source>
</evidence>
<dbReference type="PANTHER" id="PTHR43787">
    <property type="entry name" value="FEMO COFACTOR BIOSYNTHESIS PROTEIN NIFB-RELATED"/>
    <property type="match status" value="1"/>
</dbReference>
<dbReference type="InterPro" id="IPR058240">
    <property type="entry name" value="rSAM_sf"/>
</dbReference>
<comment type="cofactor">
    <cofactor evidence="1">
        <name>[4Fe-4S] cluster</name>
        <dbReference type="ChEBI" id="CHEBI:49883"/>
    </cofactor>
</comment>
<evidence type="ECO:0000313" key="8">
    <source>
        <dbReference type="EMBL" id="SDB88130.1"/>
    </source>
</evidence>
<dbReference type="SFLD" id="SFLDS00029">
    <property type="entry name" value="Radical_SAM"/>
    <property type="match status" value="1"/>
</dbReference>
<dbReference type="PANTHER" id="PTHR43787:SF11">
    <property type="entry name" value="UPF0026 PROTEIN SLR1464"/>
    <property type="match status" value="1"/>
</dbReference>
<gene>
    <name evidence="8" type="ORF">SAMN05216323_10069</name>
</gene>
<organism evidence="8 9">
    <name type="scientific">Williamwhitmania taraxaci</name>
    <dbReference type="NCBI Taxonomy" id="1640674"/>
    <lineage>
        <taxon>Bacteria</taxon>
        <taxon>Pseudomonadati</taxon>
        <taxon>Bacteroidota</taxon>
        <taxon>Bacteroidia</taxon>
        <taxon>Bacteroidales</taxon>
        <taxon>Williamwhitmaniaceae</taxon>
        <taxon>Williamwhitmania</taxon>
    </lineage>
</organism>
<dbReference type="InterPro" id="IPR036390">
    <property type="entry name" value="WH_DNA-bd_sf"/>
</dbReference>
<evidence type="ECO:0000256" key="6">
    <source>
        <dbReference type="ARBA" id="ARBA00023014"/>
    </source>
</evidence>
<dbReference type="InterPro" id="IPR040084">
    <property type="entry name" value="GTPase_Obg"/>
</dbReference>
<evidence type="ECO:0000256" key="3">
    <source>
        <dbReference type="ARBA" id="ARBA00022691"/>
    </source>
</evidence>
<dbReference type="OrthoDB" id="9795504at2"/>
<dbReference type="Gene3D" id="3.20.20.70">
    <property type="entry name" value="Aldolase class I"/>
    <property type="match status" value="1"/>
</dbReference>
<evidence type="ECO:0000256" key="2">
    <source>
        <dbReference type="ARBA" id="ARBA00022485"/>
    </source>
</evidence>
<evidence type="ECO:0000256" key="4">
    <source>
        <dbReference type="ARBA" id="ARBA00022723"/>
    </source>
</evidence>
<evidence type="ECO:0000313" key="9">
    <source>
        <dbReference type="Proteomes" id="UP000199452"/>
    </source>
</evidence>
<dbReference type="RefSeq" id="WP_092435386.1">
    <property type="nucleotide sequence ID" value="NZ_FMYP01000006.1"/>
</dbReference>
<dbReference type="PROSITE" id="PS51918">
    <property type="entry name" value="RADICAL_SAM"/>
    <property type="match status" value="1"/>
</dbReference>
<dbReference type="AlphaFoldDB" id="A0A1G6H1E0"/>
<name>A0A1G6H1E0_9BACT</name>
<sequence length="312" mass="35068">MYKHLFGPVPSRRLGMSLGVDLVPKKVCSLNCVYCEVGKTTKLTLNRMEYVKHDVVIAELTQFLSSKPKLDYITFSGSGEPTLNSRIGEILNFVKQNYPHIKTAVLTNGTLLFNKALRAELLQADVILPSLDAATQAVFEKIDRPASTLSIETCIQGLIDLRHEYKGKIWLEVFLLKNYNDTKQELDLLKEAILKIKPDSIQLNTLDRPGTVSGLIPLSKSELQAVVDYWNIPNVKIIASAQDRTAVESYSGDIETAILETIARRPCTLNDLHSFLGIHVNEINKYLGTLELNNKIKTVQLDRGVFYELKHK</sequence>
<keyword evidence="2" id="KW-0004">4Fe-4S</keyword>
<dbReference type="EMBL" id="FMYP01000006">
    <property type="protein sequence ID" value="SDB88130.1"/>
    <property type="molecule type" value="Genomic_DNA"/>
</dbReference>
<dbReference type="Pfam" id="PF04055">
    <property type="entry name" value="Radical_SAM"/>
    <property type="match status" value="1"/>
</dbReference>
<dbReference type="GO" id="GO:0046872">
    <property type="term" value="F:metal ion binding"/>
    <property type="evidence" value="ECO:0007669"/>
    <property type="project" value="UniProtKB-KW"/>
</dbReference>
<dbReference type="SFLD" id="SFLDG01083">
    <property type="entry name" value="Uncharacterised_Radical_SAM_Su"/>
    <property type="match status" value="1"/>
</dbReference>